<dbReference type="Proteomes" id="UP000429595">
    <property type="component" value="Unassembled WGS sequence"/>
</dbReference>
<dbReference type="AlphaFoldDB" id="A0A6I1FGR7"/>
<feature type="compositionally biased region" description="Polar residues" evidence="1">
    <location>
        <begin position="327"/>
        <end position="352"/>
    </location>
</feature>
<gene>
    <name evidence="2" type="ORF">F9802_16240</name>
</gene>
<feature type="region of interest" description="Disordered" evidence="1">
    <location>
        <begin position="146"/>
        <end position="360"/>
    </location>
</feature>
<feature type="compositionally biased region" description="Basic and acidic residues" evidence="1">
    <location>
        <begin position="150"/>
        <end position="307"/>
    </location>
</feature>
<reference evidence="2 3" key="1">
    <citation type="submission" date="2019-10" db="EMBL/GenBank/DDBJ databases">
        <title>Bacillus aerolatum sp. nov., isolated from bioaerosol of sport playgrounds.</title>
        <authorList>
            <person name="Chen P."/>
            <person name="Zhang G."/>
        </authorList>
    </citation>
    <scope>NUCLEOTIDE SEQUENCE [LARGE SCALE GENOMIC DNA]</scope>
    <source>
        <strain evidence="2 3">CX253</strain>
    </source>
</reference>
<organism evidence="2 3">
    <name type="scientific">Bacillus aerolatus</name>
    <dbReference type="NCBI Taxonomy" id="2653354"/>
    <lineage>
        <taxon>Bacteria</taxon>
        <taxon>Bacillati</taxon>
        <taxon>Bacillota</taxon>
        <taxon>Bacilli</taxon>
        <taxon>Bacillales</taxon>
        <taxon>Bacillaceae</taxon>
        <taxon>Bacillus</taxon>
    </lineage>
</organism>
<protein>
    <submittedName>
        <fullName evidence="2">DUF2642 domain-containing protein</fullName>
    </submittedName>
</protein>
<name>A0A6I1FGR7_9BACI</name>
<keyword evidence="3" id="KW-1185">Reference proteome</keyword>
<evidence type="ECO:0000313" key="3">
    <source>
        <dbReference type="Proteomes" id="UP000429595"/>
    </source>
</evidence>
<dbReference type="RefSeq" id="WP_152153838.1">
    <property type="nucleotide sequence ID" value="NZ_WEIO01000011.1"/>
</dbReference>
<dbReference type="EMBL" id="WEIO01000011">
    <property type="protein sequence ID" value="KAB7704727.1"/>
    <property type="molecule type" value="Genomic_DNA"/>
</dbReference>
<dbReference type="InterPro" id="IPR020139">
    <property type="entry name" value="DUF2642"/>
</dbReference>
<evidence type="ECO:0000256" key="1">
    <source>
        <dbReference type="SAM" id="MobiDB-lite"/>
    </source>
</evidence>
<sequence>MSSPYFPETLTSLIGYSIGIFSSDGALIKGNLIAVKKDYLILQNEKDKYFYYHLDQIKSISKNTKDLNTKKINDDYLQAEKLHDILQHCQRSWVTINCHNDQLVTGFLSQVFDDHIILINGEEKIIMQNSYINNIFPGFYEQGDSAVTDHSNDNERLSDNETKMGNELSSAKESETDIEVSSRKESKMDIEISSDKESERDIEVSSGKEPERENESSSDKEPESDIEVPSDKKSEMGIEVSSNKESERDIEVPSSKESEMESESSSHKKPESDIEVSSSKELEMENDSSSDKKPESDIEVSSSKESEMESEQEIDTVDYSYFDQRLRSNLASRKKSSSTAPNKQTRQPSASNDFYIKKRRNNKKIKISRKEIQTLHAGEKQSVKQQPVCAPEDYVKMAKPVLTLEEKERLLESQYYSLMKQAEKNYLNLKTRRINREKMK</sequence>
<comment type="caution">
    <text evidence="2">The sequence shown here is derived from an EMBL/GenBank/DDBJ whole genome shotgun (WGS) entry which is preliminary data.</text>
</comment>
<accession>A0A6I1FGR7</accession>
<dbReference type="Pfam" id="PF10842">
    <property type="entry name" value="DUF2642"/>
    <property type="match status" value="1"/>
</dbReference>
<proteinExistence type="predicted"/>
<evidence type="ECO:0000313" key="2">
    <source>
        <dbReference type="EMBL" id="KAB7704727.1"/>
    </source>
</evidence>